<comment type="caution">
    <text evidence="6">The sequence shown here is derived from an EMBL/GenBank/DDBJ whole genome shotgun (WGS) entry which is preliminary data.</text>
</comment>
<reference evidence="6" key="1">
    <citation type="submission" date="2013-08" db="EMBL/GenBank/DDBJ databases">
        <title>Gene expansion shapes genome architecture in the human pathogen Lichtheimia corymbifera: an evolutionary genomics analysis in the ancient terrestrial Mucorales (Mucoromycotina).</title>
        <authorList>
            <person name="Schwartze V.U."/>
            <person name="Winter S."/>
            <person name="Shelest E."/>
            <person name="Marcet-Houben M."/>
            <person name="Horn F."/>
            <person name="Wehner S."/>
            <person name="Hoffmann K."/>
            <person name="Riege K."/>
            <person name="Sammeth M."/>
            <person name="Nowrousian M."/>
            <person name="Valiante V."/>
            <person name="Linde J."/>
            <person name="Jacobsen I.D."/>
            <person name="Marz M."/>
            <person name="Brakhage A.A."/>
            <person name="Gabaldon T."/>
            <person name="Bocker S."/>
            <person name="Voigt K."/>
        </authorList>
    </citation>
    <scope>NUCLEOTIDE SEQUENCE [LARGE SCALE GENOMIC DNA]</scope>
    <source>
        <strain evidence="6">FSU 9682</strain>
    </source>
</reference>
<dbReference type="SUPFAM" id="SSF48230">
    <property type="entry name" value="Chondroitin AC/alginate lyase"/>
    <property type="match status" value="1"/>
</dbReference>
<evidence type="ECO:0000256" key="2">
    <source>
        <dbReference type="ARBA" id="ARBA00023239"/>
    </source>
</evidence>
<protein>
    <submittedName>
        <fullName evidence="6">Protein</fullName>
    </submittedName>
</protein>
<dbReference type="STRING" id="1263082.A0A068RG43"/>
<feature type="transmembrane region" description="Helical" evidence="4">
    <location>
        <begin position="171"/>
        <end position="191"/>
    </location>
</feature>
<dbReference type="InterPro" id="IPR008929">
    <property type="entry name" value="Chondroitin_lyas"/>
</dbReference>
<sequence>MLQEEISERLQVGTLLVINLFVLISHTLTDYKAPVIAVVVKQPAGGHDLLATLIVSMCLGNGPAYNTELYGPSSTMRPPSFSNGLDTRFPPASGTPQSPSSPVNRSYNDYYNAKQRRMNNPMGTTHLGTDIAVDLGSPARRRPLSSFWSVKDKPRRFFQPHRYRYYHRNRWWLRPLLVVFFLALVFGYIPFFHLSLPNPTSSNIQSTSQYRDQLLLYRIIGNDLPPRHKEGQTLSNLRFILEHEPSFPNTRKIYVLNRINDPVNERAIIQLLEHYNAEYLNIAFNETEYQRIDFRLEDFPEPDFLHSDDYRRFSKTAKLRALDYTYHDKNLYAMNNNGGRNTALAHGRSIGNAKWIMPFDGNCFLSQNAFDEIKTQLDRFGDDTKYFIVPMTRLLNNSDLLNNMDERPRSREEPQIIFRFDAEEEYNLNMRYGRRSKLELLWRLGALENRKLNRPTVAWEPKERPYSKDKGNFRFIGWVFRLFSGNQAQEENKKEASSIRAFNRLLAIQSTLDALDERIARHTFRHDRLFLYNETELAHIRHRFWSEDSSILSSMTIFQQRVDDVLLHTREQLAPLAATNDVDHILDAGMRINNDHHPDINPPSLDTLGSLTRNITTLALGNYLLGNEKYGRWAANLIRVYFLSERALGDQQSEYSTARMTSENTHLFEFLSDQGYSFPSLNRVSHVMPKYTDSKLLSTIDLSKTDLTLLLDAMRLLRRAQMLSHKEYAELQTMMAQVLEYLVAVPTGIHLAQMTDHRGVLYDLQVTALAAFTDDVRFLLRVANRCRMRIGKQFLQDGSQPYQDISAHARLNGRQVDQNTEDAVLFHYRSLNLQYWTILARGIQNSGVANDIWHYTANNQGRISHAVVRHLQQYSSFADDQEKQQRLALLTRLAYSAFTYSNTFGNDATRQSTQEDWNWIDHYHKTRDESIGILAYLFI</sequence>
<dbReference type="Pfam" id="PF05426">
    <property type="entry name" value="Alginate_lyase"/>
    <property type="match status" value="1"/>
</dbReference>
<feature type="domain" description="Alginate lyase" evidence="5">
    <location>
        <begin position="594"/>
        <end position="873"/>
    </location>
</feature>
<keyword evidence="2" id="KW-0456">Lyase</keyword>
<feature type="compositionally biased region" description="Polar residues" evidence="3">
    <location>
        <begin position="94"/>
        <end position="106"/>
    </location>
</feature>
<dbReference type="GO" id="GO:0016829">
    <property type="term" value="F:lyase activity"/>
    <property type="evidence" value="ECO:0007669"/>
    <property type="project" value="UniProtKB-KW"/>
</dbReference>
<keyword evidence="7" id="KW-1185">Reference proteome</keyword>
<proteinExistence type="predicted"/>
<keyword evidence="4" id="KW-0472">Membrane</keyword>
<keyword evidence="4" id="KW-0812">Transmembrane</keyword>
<evidence type="ECO:0000256" key="4">
    <source>
        <dbReference type="SAM" id="Phobius"/>
    </source>
</evidence>
<feature type="region of interest" description="Disordered" evidence="3">
    <location>
        <begin position="76"/>
        <end position="106"/>
    </location>
</feature>
<organism evidence="6 7">
    <name type="scientific">Lichtheimia corymbifera JMRC:FSU:9682</name>
    <dbReference type="NCBI Taxonomy" id="1263082"/>
    <lineage>
        <taxon>Eukaryota</taxon>
        <taxon>Fungi</taxon>
        <taxon>Fungi incertae sedis</taxon>
        <taxon>Mucoromycota</taxon>
        <taxon>Mucoromycotina</taxon>
        <taxon>Mucoromycetes</taxon>
        <taxon>Mucorales</taxon>
        <taxon>Lichtheimiaceae</taxon>
        <taxon>Lichtheimia</taxon>
    </lineage>
</organism>
<evidence type="ECO:0000256" key="1">
    <source>
        <dbReference type="ARBA" id="ARBA00022729"/>
    </source>
</evidence>
<evidence type="ECO:0000313" key="7">
    <source>
        <dbReference type="Proteomes" id="UP000027586"/>
    </source>
</evidence>
<evidence type="ECO:0000313" key="6">
    <source>
        <dbReference type="EMBL" id="CDH48592.1"/>
    </source>
</evidence>
<dbReference type="InterPro" id="IPR008397">
    <property type="entry name" value="Alginate_lyase_dom"/>
</dbReference>
<gene>
    <name evidence="6" type="ORF">LCOR_00368.1</name>
</gene>
<keyword evidence="4" id="KW-1133">Transmembrane helix</keyword>
<name>A0A068RG43_9FUNG</name>
<feature type="compositionally biased region" description="Polar residues" evidence="3">
    <location>
        <begin position="76"/>
        <end position="85"/>
    </location>
</feature>
<dbReference type="OrthoDB" id="63533at2759"/>
<accession>A0A068RG43</accession>
<dbReference type="Gene3D" id="1.50.10.100">
    <property type="entry name" value="Chondroitin AC/alginate lyase"/>
    <property type="match status" value="1"/>
</dbReference>
<evidence type="ECO:0000259" key="5">
    <source>
        <dbReference type="Pfam" id="PF05426"/>
    </source>
</evidence>
<evidence type="ECO:0000256" key="3">
    <source>
        <dbReference type="SAM" id="MobiDB-lite"/>
    </source>
</evidence>
<dbReference type="VEuPathDB" id="FungiDB:LCOR_00368.1"/>
<keyword evidence="1" id="KW-0732">Signal</keyword>
<dbReference type="Proteomes" id="UP000027586">
    <property type="component" value="Unassembled WGS sequence"/>
</dbReference>
<dbReference type="AlphaFoldDB" id="A0A068RG43"/>
<dbReference type="GO" id="GO:0042597">
    <property type="term" value="C:periplasmic space"/>
    <property type="evidence" value="ECO:0007669"/>
    <property type="project" value="InterPro"/>
</dbReference>
<dbReference type="EMBL" id="CBTN010000001">
    <property type="protein sequence ID" value="CDH48592.1"/>
    <property type="molecule type" value="Genomic_DNA"/>
</dbReference>